<name>A0ABX5BMW5_9XANT</name>
<dbReference type="PANTHER" id="PTHR31270">
    <property type="entry name" value="GLUTAMINYL-PEPTIDE CYCLOTRANSFERASE"/>
    <property type="match status" value="1"/>
</dbReference>
<proteinExistence type="predicted"/>
<gene>
    <name evidence="1" type="ORF">XbrCFBP1976_15190</name>
</gene>
<dbReference type="InterPro" id="IPR015943">
    <property type="entry name" value="WD40/YVTN_repeat-like_dom_sf"/>
</dbReference>
<reference evidence="1 2" key="1">
    <citation type="submission" date="2016-08" db="EMBL/GenBank/DDBJ databases">
        <title>Evolution of the type three secretion system and type three effector repertoires in Xanthomonas.</title>
        <authorList>
            <person name="Merda D."/>
            <person name="Briand M."/>
            <person name="Bosis E."/>
            <person name="Rousseau C."/>
            <person name="Portier P."/>
            <person name="Jacques M.-A."/>
            <person name="Fischer-Le Saux M."/>
        </authorList>
    </citation>
    <scope>NUCLEOTIDE SEQUENCE [LARGE SCALE GENOMIC DNA]</scope>
    <source>
        <strain evidence="1 2">CFBP1976</strain>
    </source>
</reference>
<organism evidence="1 2">
    <name type="scientific">Xanthomonas bromi</name>
    <dbReference type="NCBI Taxonomy" id="56449"/>
    <lineage>
        <taxon>Bacteria</taxon>
        <taxon>Pseudomonadati</taxon>
        <taxon>Pseudomonadota</taxon>
        <taxon>Gammaproteobacteria</taxon>
        <taxon>Lysobacterales</taxon>
        <taxon>Lysobacteraceae</taxon>
        <taxon>Xanthomonas</taxon>
    </lineage>
</organism>
<dbReference type="PANTHER" id="PTHR31270:SF1">
    <property type="entry name" value="GLUTAMINYL-PEPTIDE CYCLOTRANSFERASE"/>
    <property type="match status" value="1"/>
</dbReference>
<dbReference type="InterPro" id="IPR011044">
    <property type="entry name" value="Quino_amine_DH_bsu"/>
</dbReference>
<dbReference type="Gene3D" id="2.130.10.10">
    <property type="entry name" value="YVTN repeat-like/Quinoprotein amine dehydrogenase"/>
    <property type="match status" value="1"/>
</dbReference>
<comment type="caution">
    <text evidence="1">The sequence shown here is derived from an EMBL/GenBank/DDBJ whole genome shotgun (WGS) entry which is preliminary data.</text>
</comment>
<dbReference type="InterPro" id="IPR007788">
    <property type="entry name" value="QCT"/>
</dbReference>
<keyword evidence="2" id="KW-1185">Reference proteome</keyword>
<protein>
    <submittedName>
        <fullName evidence="1">Glutamine cyclotransferase</fullName>
    </submittedName>
</protein>
<accession>A0ABX5BMW5</accession>
<dbReference type="Proteomes" id="UP000239710">
    <property type="component" value="Unassembled WGS sequence"/>
</dbReference>
<dbReference type="EMBL" id="MDCE01000023">
    <property type="protein sequence ID" value="PPV05808.1"/>
    <property type="molecule type" value="Genomic_DNA"/>
</dbReference>
<dbReference type="Pfam" id="PF05096">
    <property type="entry name" value="Glu_cyclase_2"/>
    <property type="match status" value="1"/>
</dbReference>
<evidence type="ECO:0000313" key="2">
    <source>
        <dbReference type="Proteomes" id="UP000239710"/>
    </source>
</evidence>
<dbReference type="SUPFAM" id="SSF50969">
    <property type="entry name" value="YVTN repeat-like/Quinoprotein amine dehydrogenase"/>
    <property type="match status" value="1"/>
</dbReference>
<sequence>MRLFSEVLPGFDMAAALPPGAATWDDRGMPRTVYSLLVSALLLPSLAHCGETIPSQGYTVVRTYPHDTAAFTEGLFYLNGHLYESTGELGQSSVRKVDLDTGKVLQQTNMPPPFYGEGIVAWKDRLIQLTWRNQRGFVYDLATLAPRTQFTYSGEGWALTSDDHQLYMSNGTASIRRLDPQSLKQIGSITVTARGKPLDSLNELEWVKGALLANVWLTTRIARIDPASGKVIAWIDLKALVPDADTLTDPSNDVLNGIAYDAEHDRLFVTGKRWPKIYEIKLAE</sequence>
<evidence type="ECO:0000313" key="1">
    <source>
        <dbReference type="EMBL" id="PPV05808.1"/>
    </source>
</evidence>